<dbReference type="GO" id="GO:0004322">
    <property type="term" value="F:ferroxidase activity"/>
    <property type="evidence" value="ECO:0007669"/>
    <property type="project" value="UniProtKB-EC"/>
</dbReference>
<comment type="caution">
    <text evidence="11">The sequence shown here is derived from an EMBL/GenBank/DDBJ whole genome shotgun (WGS) entry which is preliminary data.</text>
</comment>
<evidence type="ECO:0000313" key="12">
    <source>
        <dbReference type="Proteomes" id="UP001497525"/>
    </source>
</evidence>
<proteinExistence type="inferred from homology"/>
<evidence type="ECO:0000256" key="7">
    <source>
        <dbReference type="ARBA" id="ARBA00047990"/>
    </source>
</evidence>
<dbReference type="EC" id="1.16.3.1" evidence="9"/>
<reference evidence="11" key="1">
    <citation type="submission" date="2024-06" db="EMBL/GenBank/DDBJ databases">
        <authorList>
            <person name="Liu X."/>
            <person name="Lenzi L."/>
            <person name="Haldenby T S."/>
            <person name="Uol C."/>
        </authorList>
    </citation>
    <scope>NUCLEOTIDE SEQUENCE</scope>
</reference>
<evidence type="ECO:0000256" key="5">
    <source>
        <dbReference type="ARBA" id="ARBA00023004"/>
    </source>
</evidence>
<evidence type="ECO:0000256" key="9">
    <source>
        <dbReference type="RuleBase" id="RU361145"/>
    </source>
</evidence>
<evidence type="ECO:0000256" key="6">
    <source>
        <dbReference type="ARBA" id="ARBA00025111"/>
    </source>
</evidence>
<dbReference type="GO" id="GO:0006879">
    <property type="term" value="P:intracellular iron ion homeostasis"/>
    <property type="evidence" value="ECO:0007669"/>
    <property type="project" value="UniProtKB-KW"/>
</dbReference>
<keyword evidence="3 8" id="KW-0479">Metal-binding</keyword>
<evidence type="ECO:0000256" key="3">
    <source>
        <dbReference type="ARBA" id="ARBA00022723"/>
    </source>
</evidence>
<keyword evidence="5 8" id="KW-0408">Iron</keyword>
<dbReference type="GO" id="GO:0005737">
    <property type="term" value="C:cytoplasm"/>
    <property type="evidence" value="ECO:0007669"/>
    <property type="project" value="TreeGrafter"/>
</dbReference>
<dbReference type="InterPro" id="IPR008331">
    <property type="entry name" value="Ferritin_DPS_dom"/>
</dbReference>
<dbReference type="Proteomes" id="UP001497525">
    <property type="component" value="Unassembled WGS sequence"/>
</dbReference>
<dbReference type="InterPro" id="IPR009078">
    <property type="entry name" value="Ferritin-like_SF"/>
</dbReference>
<organism evidence="11 12">
    <name type="scientific">Calicophoron daubneyi</name>
    <name type="common">Rumen fluke</name>
    <name type="synonym">Paramphistomum daubneyi</name>
    <dbReference type="NCBI Taxonomy" id="300641"/>
    <lineage>
        <taxon>Eukaryota</taxon>
        <taxon>Metazoa</taxon>
        <taxon>Spiralia</taxon>
        <taxon>Lophotrochozoa</taxon>
        <taxon>Platyhelminthes</taxon>
        <taxon>Trematoda</taxon>
        <taxon>Digenea</taxon>
        <taxon>Plagiorchiida</taxon>
        <taxon>Pronocephalata</taxon>
        <taxon>Paramphistomoidea</taxon>
        <taxon>Paramphistomidae</taxon>
        <taxon>Calicophoron</taxon>
    </lineage>
</organism>
<protein>
    <recommendedName>
        <fullName evidence="9">Ferritin</fullName>
        <ecNumber evidence="9">1.16.3.1</ecNumber>
    </recommendedName>
</protein>
<keyword evidence="4 9" id="KW-0560">Oxidoreductase</keyword>
<dbReference type="InterPro" id="IPR001519">
    <property type="entry name" value="Ferritin"/>
</dbReference>
<gene>
    <name evidence="11" type="ORF">CDAUBV1_LOCUS15067</name>
</gene>
<evidence type="ECO:0000256" key="1">
    <source>
        <dbReference type="ARBA" id="ARBA00007513"/>
    </source>
</evidence>
<dbReference type="EMBL" id="CAXLJL010000667">
    <property type="protein sequence ID" value="CAL5139872.1"/>
    <property type="molecule type" value="Genomic_DNA"/>
</dbReference>
<dbReference type="PANTHER" id="PTHR11431">
    <property type="entry name" value="FERRITIN"/>
    <property type="match status" value="1"/>
</dbReference>
<name>A0AAV2TR26_CALDB</name>
<feature type="domain" description="Ferritin-like diiron" evidence="10">
    <location>
        <begin position="6"/>
        <end position="157"/>
    </location>
</feature>
<evidence type="ECO:0000256" key="4">
    <source>
        <dbReference type="ARBA" id="ARBA00023002"/>
    </source>
</evidence>
<comment type="catalytic activity">
    <reaction evidence="7 9">
        <text>4 Fe(2+) + O2 + 4 H(+) = 4 Fe(3+) + 2 H2O</text>
        <dbReference type="Rhea" id="RHEA:11148"/>
        <dbReference type="ChEBI" id="CHEBI:15377"/>
        <dbReference type="ChEBI" id="CHEBI:15378"/>
        <dbReference type="ChEBI" id="CHEBI:15379"/>
        <dbReference type="ChEBI" id="CHEBI:29033"/>
        <dbReference type="ChEBI" id="CHEBI:29034"/>
        <dbReference type="EC" id="1.16.3.1"/>
    </reaction>
</comment>
<comment type="function">
    <text evidence="6">Stores iron in a soluble, non-toxic, readily available form. Important for iron homeostasis. Has ferroxidase activity. Iron is taken up in the ferrous form and deposited as ferric hydroxides after oxidation.</text>
</comment>
<dbReference type="Gene3D" id="1.20.1260.10">
    <property type="match status" value="1"/>
</dbReference>
<dbReference type="AlphaFoldDB" id="A0AAV2TR26"/>
<evidence type="ECO:0000256" key="2">
    <source>
        <dbReference type="ARBA" id="ARBA00022434"/>
    </source>
</evidence>
<accession>A0AAV2TR26</accession>
<feature type="binding site" evidence="8">
    <location>
        <position position="106"/>
    </location>
    <ligand>
        <name>Fe cation</name>
        <dbReference type="ChEBI" id="CHEBI:24875"/>
        <label>1</label>
    </ligand>
</feature>
<evidence type="ECO:0000256" key="8">
    <source>
        <dbReference type="PIRSR" id="PIRSR601519-1"/>
    </source>
</evidence>
<evidence type="ECO:0000313" key="11">
    <source>
        <dbReference type="EMBL" id="CAL5139872.1"/>
    </source>
</evidence>
<dbReference type="GO" id="GO:0008199">
    <property type="term" value="F:ferric iron binding"/>
    <property type="evidence" value="ECO:0007669"/>
    <property type="project" value="InterPro"/>
</dbReference>
<dbReference type="Pfam" id="PF00210">
    <property type="entry name" value="Ferritin"/>
    <property type="match status" value="1"/>
</dbReference>
<dbReference type="InterPro" id="IPR012347">
    <property type="entry name" value="Ferritin-like"/>
</dbReference>
<dbReference type="PANTHER" id="PTHR11431:SF75">
    <property type="entry name" value="FERRITIN"/>
    <property type="match status" value="1"/>
</dbReference>
<comment type="similarity">
    <text evidence="1 9">Belongs to the ferritin family.</text>
</comment>
<dbReference type="InterPro" id="IPR009040">
    <property type="entry name" value="Ferritin-like_diiron"/>
</dbReference>
<dbReference type="GO" id="GO:0008198">
    <property type="term" value="F:ferrous iron binding"/>
    <property type="evidence" value="ECO:0007669"/>
    <property type="project" value="TreeGrafter"/>
</dbReference>
<dbReference type="PROSITE" id="PS50905">
    <property type="entry name" value="FERRITIN_LIKE"/>
    <property type="match status" value="1"/>
</dbReference>
<dbReference type="SUPFAM" id="SSF47240">
    <property type="entry name" value="Ferritin-like"/>
    <property type="match status" value="1"/>
</dbReference>
<sequence>MQSSRINYAPECEQTINQVIQVLESVSHSYDQLSAACISDEISLAGFSKYYSFCAMRARRLAQQWIHWQTLRGGKLNINEVKPLVQSSEISHQGIEKIAQQSVELEVKVEQVLRQLHHVARSKDDVATTEIIEEYMQSHYGVIRMMVNHVNGLRISQNVFLYDRLTMLPLVKKIRKLVKHQTQYETEFLCPEQHTKKQYTQFSVSTGTKAFVYPMFI</sequence>
<comment type="function">
    <text evidence="9">Stores iron in a soluble, non-toxic, readily available form. Important for iron homeostasis. Iron is taken up in the ferrous form and deposited as ferric hydroxides after oxidation.</text>
</comment>
<keyword evidence="2 9" id="KW-0409">Iron storage</keyword>
<dbReference type="GO" id="GO:0006826">
    <property type="term" value="P:iron ion transport"/>
    <property type="evidence" value="ECO:0007669"/>
    <property type="project" value="InterPro"/>
</dbReference>
<evidence type="ECO:0000259" key="10">
    <source>
        <dbReference type="PROSITE" id="PS50905"/>
    </source>
</evidence>